<feature type="transmembrane region" description="Helical" evidence="5">
    <location>
        <begin position="108"/>
        <end position="129"/>
    </location>
</feature>
<dbReference type="GO" id="GO:0016020">
    <property type="term" value="C:membrane"/>
    <property type="evidence" value="ECO:0007669"/>
    <property type="project" value="UniProtKB-SubCell"/>
</dbReference>
<dbReference type="OrthoDB" id="5741001at2"/>
<name>B5IXE2_9RHOB</name>
<accession>B5IXE2</accession>
<comment type="subcellular location">
    <subcellularLocation>
        <location evidence="1">Membrane</location>
    </subcellularLocation>
</comment>
<dbReference type="RefSeq" id="WP_015500972.1">
    <property type="nucleotide sequence ID" value="NC_020911.1"/>
</dbReference>
<feature type="transmembrane region" description="Helical" evidence="5">
    <location>
        <begin position="43"/>
        <end position="64"/>
    </location>
</feature>
<keyword evidence="4 5" id="KW-0472">Membrane</keyword>
<dbReference type="KEGG" id="oat:OAN307_c44590"/>
<feature type="transmembrane region" description="Helical" evidence="5">
    <location>
        <begin position="70"/>
        <end position="87"/>
    </location>
</feature>
<evidence type="ECO:0000256" key="2">
    <source>
        <dbReference type="ARBA" id="ARBA00022692"/>
    </source>
</evidence>
<dbReference type="AlphaFoldDB" id="B5IXE2"/>
<dbReference type="Pfam" id="PF13664">
    <property type="entry name" value="DUF4149"/>
    <property type="match status" value="1"/>
</dbReference>
<proteinExistence type="predicted"/>
<dbReference type="InterPro" id="IPR025423">
    <property type="entry name" value="TMEM205-like"/>
</dbReference>
<keyword evidence="3 5" id="KW-1133">Transmembrane helix</keyword>
<organism evidence="7 9">
    <name type="scientific">Octadecabacter antarcticus 307</name>
    <dbReference type="NCBI Taxonomy" id="391626"/>
    <lineage>
        <taxon>Bacteria</taxon>
        <taxon>Pseudomonadati</taxon>
        <taxon>Pseudomonadota</taxon>
        <taxon>Alphaproteobacteria</taxon>
        <taxon>Rhodobacterales</taxon>
        <taxon>Roseobacteraceae</taxon>
        <taxon>Octadecabacter</taxon>
    </lineage>
</organism>
<reference evidence="7 9" key="1">
    <citation type="journal article" date="2013" name="PLoS ONE">
        <title>Poles Apart: Arctic and Antarctic Octadecabacter strains Share High Genome Plasticity and a New Type of Xanthorhodopsin.</title>
        <authorList>
            <person name="Vollmers J."/>
            <person name="Voget S."/>
            <person name="Dietrich S."/>
            <person name="Gollnow K."/>
            <person name="Smits M."/>
            <person name="Meyer K."/>
            <person name="Brinkhoff T."/>
            <person name="Simon M."/>
            <person name="Daniel R."/>
        </authorList>
    </citation>
    <scope>NUCLEOTIDE SEQUENCE [LARGE SCALE GENOMIC DNA]</scope>
    <source>
        <strain evidence="7 9">307</strain>
    </source>
</reference>
<protein>
    <recommendedName>
        <fullName evidence="6">TMEM205-like domain-containing protein</fullName>
    </recommendedName>
</protein>
<feature type="domain" description="TMEM205-like" evidence="6">
    <location>
        <begin position="7"/>
        <end position="99"/>
    </location>
</feature>
<sequence>MTIFALLITALLFGGMTLYAFGFAAFLFTALPAETASPLIRKAFPHFYTFVFVTATVAALAAFAGDLTSGAALLFIAISTVFARQILMPMINAATDAGHKRQSKVLHSASVVLTLVHIGTSAIVLVRLAGV</sequence>
<keyword evidence="9" id="KW-1185">Reference proteome</keyword>
<evidence type="ECO:0000259" key="6">
    <source>
        <dbReference type="Pfam" id="PF13664"/>
    </source>
</evidence>
<keyword evidence="2 5" id="KW-0812">Transmembrane</keyword>
<evidence type="ECO:0000313" key="9">
    <source>
        <dbReference type="Proteomes" id="UP000005307"/>
    </source>
</evidence>
<evidence type="ECO:0000313" key="7">
    <source>
        <dbReference type="EMBL" id="AGI69004.1"/>
    </source>
</evidence>
<dbReference type="EMBL" id="CP003740">
    <property type="protein sequence ID" value="AGI69004.1"/>
    <property type="molecule type" value="Genomic_DNA"/>
</dbReference>
<evidence type="ECO:0000256" key="4">
    <source>
        <dbReference type="ARBA" id="ARBA00023136"/>
    </source>
</evidence>
<dbReference type="EMBL" id="CP003740">
    <property type="protein sequence ID" value="AGI69819.1"/>
    <property type="molecule type" value="Genomic_DNA"/>
</dbReference>
<feature type="transmembrane region" description="Helical" evidence="5">
    <location>
        <begin position="6"/>
        <end position="31"/>
    </location>
</feature>
<evidence type="ECO:0000256" key="5">
    <source>
        <dbReference type="SAM" id="Phobius"/>
    </source>
</evidence>
<dbReference type="Proteomes" id="UP000005307">
    <property type="component" value="Chromosome"/>
</dbReference>
<evidence type="ECO:0000313" key="8">
    <source>
        <dbReference type="EMBL" id="AGI69819.1"/>
    </source>
</evidence>
<dbReference type="STRING" id="391626.OAN307_c35260"/>
<evidence type="ECO:0000256" key="1">
    <source>
        <dbReference type="ARBA" id="ARBA00004370"/>
    </source>
</evidence>
<gene>
    <name evidence="7" type="ORF">OAN307_c35260</name>
    <name evidence="8" type="ORF">OAN307_c44590</name>
</gene>
<dbReference type="eggNOG" id="ENOG5032T4D">
    <property type="taxonomic scope" value="Bacteria"/>
</dbReference>
<dbReference type="KEGG" id="oat:OAN307_c35260"/>
<dbReference type="HOGENOM" id="CLU_148739_0_0_5"/>
<evidence type="ECO:0000256" key="3">
    <source>
        <dbReference type="ARBA" id="ARBA00022989"/>
    </source>
</evidence>